<comment type="caution">
    <text evidence="2">The sequence shown here is derived from an EMBL/GenBank/DDBJ whole genome shotgun (WGS) entry which is preliminary data.</text>
</comment>
<dbReference type="eggNOG" id="ENOG5033740">
    <property type="taxonomic scope" value="Bacteria"/>
</dbReference>
<evidence type="ECO:0000256" key="1">
    <source>
        <dbReference type="SAM" id="MobiDB-lite"/>
    </source>
</evidence>
<dbReference type="Proteomes" id="UP000004931">
    <property type="component" value="Unassembled WGS sequence"/>
</dbReference>
<keyword evidence="3" id="KW-1185">Reference proteome</keyword>
<sequence length="263" mass="28303">MDQQLYDIVFFGQLVEGISAELAQTKLVKLFNSSPDNIARIFNGKTQTLKRAVNRDEALKYKAAFHQAGLMVTFKKHQQAPASKPSSIQAETTNQPQSTREPPTRKPGSVENVPAAKQQADFGSWSIAPAGSDVLQQHERMKPDIRSIDTSALKMASVFSGPEVDTTKLPEAPDTRHLSVAAVGEDLLTEKHPAAPPLIVDFDGLTLAPAGSSLEALADTRTPLNPNTDYLSVAKAGVNLLEKTDTPVVAVSPETDHLSVAKD</sequence>
<feature type="compositionally biased region" description="Polar residues" evidence="1">
    <location>
        <begin position="80"/>
        <end position="101"/>
    </location>
</feature>
<accession>A0YCH8</accession>
<evidence type="ECO:0000313" key="3">
    <source>
        <dbReference type="Proteomes" id="UP000004931"/>
    </source>
</evidence>
<dbReference type="EMBL" id="AAVT01000003">
    <property type="protein sequence ID" value="EAW31497.1"/>
    <property type="molecule type" value="Genomic_DNA"/>
</dbReference>
<protein>
    <submittedName>
        <fullName evidence="2">Uncharacterized protein</fullName>
    </submittedName>
</protein>
<organism evidence="2 3">
    <name type="scientific">marine gamma proteobacterium HTCC2143</name>
    <dbReference type="NCBI Taxonomy" id="247633"/>
    <lineage>
        <taxon>Bacteria</taxon>
        <taxon>Pseudomonadati</taxon>
        <taxon>Pseudomonadota</taxon>
        <taxon>Gammaproteobacteria</taxon>
        <taxon>Cellvibrionales</taxon>
        <taxon>Spongiibacteraceae</taxon>
        <taxon>BD1-7 clade</taxon>
    </lineage>
</organism>
<feature type="region of interest" description="Disordered" evidence="1">
    <location>
        <begin position="76"/>
        <end position="117"/>
    </location>
</feature>
<dbReference type="OrthoDB" id="6402943at2"/>
<evidence type="ECO:0000313" key="2">
    <source>
        <dbReference type="EMBL" id="EAW31497.1"/>
    </source>
</evidence>
<gene>
    <name evidence="2" type="ORF">GP2143_08104</name>
</gene>
<reference evidence="2 3" key="1">
    <citation type="journal article" date="2010" name="J. Bacteriol.">
        <title>Genome sequence of the oligotrophic marine Gammaproteobacterium HTCC2143, isolated from the Oregon Coast.</title>
        <authorList>
            <person name="Oh H.M."/>
            <person name="Kang I."/>
            <person name="Ferriera S."/>
            <person name="Giovannoni S.J."/>
            <person name="Cho J.C."/>
        </authorList>
    </citation>
    <scope>NUCLEOTIDE SEQUENCE [LARGE SCALE GENOMIC DNA]</scope>
    <source>
        <strain evidence="2 3">HTCC2143</strain>
    </source>
</reference>
<name>A0YCH8_9GAMM</name>
<dbReference type="STRING" id="247633.GP2143_08104"/>
<proteinExistence type="predicted"/>
<dbReference type="AlphaFoldDB" id="A0YCH8"/>